<dbReference type="AlphaFoldDB" id="A0A1Y2CFI6"/>
<dbReference type="EMBL" id="MCOG01000110">
    <property type="protein sequence ID" value="ORY45828.1"/>
    <property type="molecule type" value="Genomic_DNA"/>
</dbReference>
<keyword evidence="3" id="KW-1185">Reference proteome</keyword>
<dbReference type="PANTHER" id="PTHR45006">
    <property type="entry name" value="DNAJ-LIKE PROTEIN 1"/>
    <property type="match status" value="1"/>
</dbReference>
<dbReference type="Pfam" id="PF00226">
    <property type="entry name" value="DnaJ"/>
    <property type="match status" value="1"/>
</dbReference>
<name>A0A1Y2CFI6_9FUNG</name>
<dbReference type="PROSITE" id="PS00636">
    <property type="entry name" value="DNAJ_1"/>
    <property type="match status" value="1"/>
</dbReference>
<comment type="caution">
    <text evidence="2">The sequence shown here is derived from an EMBL/GenBank/DDBJ whole genome shotgun (WGS) entry which is preliminary data.</text>
</comment>
<accession>A0A1Y2CFI6</accession>
<dbReference type="GO" id="GO:0016558">
    <property type="term" value="P:protein import into peroxisome matrix"/>
    <property type="evidence" value="ECO:0007669"/>
    <property type="project" value="TreeGrafter"/>
</dbReference>
<sequence length="259" mass="29575">MEVTTKASSNYERGREKIEQILKGKSLYKILGVEPDATTEEIRKAYLRTSRLIHPDKFQNDEDATKAFQMVAAAYETLKNPTLRKQYDLIGKLGNVDGSEASFTSILTQILNEMFNGNFDDIMETMEFLTNCEINRDYQNIFSEVQDYLVIGKKCWTAAKGEIKQIYQLQCKLRTLSYFDVLGRLELALELTAIFLSLPIIIHTAGSANINKRLLNLLNQLVIALNYSEKGVTTVDNWLKEKWGLIVKITNSAKKEKQD</sequence>
<evidence type="ECO:0000259" key="1">
    <source>
        <dbReference type="PROSITE" id="PS50076"/>
    </source>
</evidence>
<dbReference type="PRINTS" id="PR00625">
    <property type="entry name" value="JDOMAIN"/>
</dbReference>
<dbReference type="Gene3D" id="1.10.287.110">
    <property type="entry name" value="DnaJ domain"/>
    <property type="match status" value="1"/>
</dbReference>
<organism evidence="2 3">
    <name type="scientific">Neocallimastix californiae</name>
    <dbReference type="NCBI Taxonomy" id="1754190"/>
    <lineage>
        <taxon>Eukaryota</taxon>
        <taxon>Fungi</taxon>
        <taxon>Fungi incertae sedis</taxon>
        <taxon>Chytridiomycota</taxon>
        <taxon>Chytridiomycota incertae sedis</taxon>
        <taxon>Neocallimastigomycetes</taxon>
        <taxon>Neocallimastigales</taxon>
        <taxon>Neocallimastigaceae</taxon>
        <taxon>Neocallimastix</taxon>
    </lineage>
</organism>
<evidence type="ECO:0000313" key="3">
    <source>
        <dbReference type="Proteomes" id="UP000193920"/>
    </source>
</evidence>
<protein>
    <submittedName>
        <fullName evidence="2">DnaJ-domain-containing protein</fullName>
    </submittedName>
</protein>
<proteinExistence type="predicted"/>
<reference evidence="2 3" key="1">
    <citation type="submission" date="2016-08" db="EMBL/GenBank/DDBJ databases">
        <title>A Parts List for Fungal Cellulosomes Revealed by Comparative Genomics.</title>
        <authorList>
            <consortium name="DOE Joint Genome Institute"/>
            <person name="Haitjema C.H."/>
            <person name="Gilmore S.P."/>
            <person name="Henske J.K."/>
            <person name="Solomon K.V."/>
            <person name="De Groot R."/>
            <person name="Kuo A."/>
            <person name="Mondo S.J."/>
            <person name="Salamov A.A."/>
            <person name="Labutti K."/>
            <person name="Zhao Z."/>
            <person name="Chiniquy J."/>
            <person name="Barry K."/>
            <person name="Brewer H.M."/>
            <person name="Purvine S.O."/>
            <person name="Wright A.T."/>
            <person name="Boxma B."/>
            <person name="Van Alen T."/>
            <person name="Hackstein J.H."/>
            <person name="Baker S.E."/>
            <person name="Grigoriev I.V."/>
            <person name="O'Malley M.A."/>
        </authorList>
    </citation>
    <scope>NUCLEOTIDE SEQUENCE [LARGE SCALE GENOMIC DNA]</scope>
    <source>
        <strain evidence="2 3">G1</strain>
    </source>
</reference>
<dbReference type="SUPFAM" id="SSF46565">
    <property type="entry name" value="Chaperone J-domain"/>
    <property type="match status" value="1"/>
</dbReference>
<dbReference type="Proteomes" id="UP000193920">
    <property type="component" value="Unassembled WGS sequence"/>
</dbReference>
<dbReference type="GO" id="GO:0005829">
    <property type="term" value="C:cytosol"/>
    <property type="evidence" value="ECO:0007669"/>
    <property type="project" value="TreeGrafter"/>
</dbReference>
<dbReference type="PANTHER" id="PTHR45006:SF1">
    <property type="entry name" value="DNAJ-LIKE PROTEIN 1"/>
    <property type="match status" value="1"/>
</dbReference>
<evidence type="ECO:0000313" key="2">
    <source>
        <dbReference type="EMBL" id="ORY45828.1"/>
    </source>
</evidence>
<dbReference type="InterPro" id="IPR018253">
    <property type="entry name" value="DnaJ_domain_CS"/>
</dbReference>
<dbReference type="SMART" id="SM00271">
    <property type="entry name" value="DnaJ"/>
    <property type="match status" value="1"/>
</dbReference>
<dbReference type="InterPro" id="IPR001623">
    <property type="entry name" value="DnaJ_domain"/>
</dbReference>
<dbReference type="InterPro" id="IPR052814">
    <property type="entry name" value="Peroxisomal_DnaJ"/>
</dbReference>
<dbReference type="PROSITE" id="PS50076">
    <property type="entry name" value="DNAJ_2"/>
    <property type="match status" value="1"/>
</dbReference>
<dbReference type="InterPro" id="IPR036869">
    <property type="entry name" value="J_dom_sf"/>
</dbReference>
<gene>
    <name evidence="2" type="ORF">LY90DRAFT_703528</name>
</gene>
<dbReference type="CDD" id="cd06257">
    <property type="entry name" value="DnaJ"/>
    <property type="match status" value="1"/>
</dbReference>
<dbReference type="OrthoDB" id="259708at2759"/>
<feature type="domain" description="J" evidence="1">
    <location>
        <begin position="26"/>
        <end position="91"/>
    </location>
</feature>
<dbReference type="STRING" id="1754190.A0A1Y2CFI6"/>